<accession>A0A0B6YK43</accession>
<dbReference type="Gene3D" id="4.10.60.10">
    <property type="entry name" value="Zinc finger, CCHC-type"/>
    <property type="match status" value="1"/>
</dbReference>
<dbReference type="GO" id="GO:0008270">
    <property type="term" value="F:zinc ion binding"/>
    <property type="evidence" value="ECO:0007669"/>
    <property type="project" value="UniProtKB-KW"/>
</dbReference>
<evidence type="ECO:0000313" key="3">
    <source>
        <dbReference type="EMBL" id="CEK56557.1"/>
    </source>
</evidence>
<protein>
    <recommendedName>
        <fullName evidence="2">CCHC-type domain-containing protein</fullName>
    </recommendedName>
</protein>
<gene>
    <name evidence="3" type="primary">ORF27933</name>
</gene>
<proteinExistence type="predicted"/>
<dbReference type="Pfam" id="PF00098">
    <property type="entry name" value="zf-CCHC"/>
    <property type="match status" value="1"/>
</dbReference>
<dbReference type="InterPro" id="IPR036875">
    <property type="entry name" value="Znf_CCHC_sf"/>
</dbReference>
<organism evidence="3">
    <name type="scientific">Arion vulgaris</name>
    <dbReference type="NCBI Taxonomy" id="1028688"/>
    <lineage>
        <taxon>Eukaryota</taxon>
        <taxon>Metazoa</taxon>
        <taxon>Spiralia</taxon>
        <taxon>Lophotrochozoa</taxon>
        <taxon>Mollusca</taxon>
        <taxon>Gastropoda</taxon>
        <taxon>Heterobranchia</taxon>
        <taxon>Euthyneura</taxon>
        <taxon>Panpulmonata</taxon>
        <taxon>Eupulmonata</taxon>
        <taxon>Stylommatophora</taxon>
        <taxon>Helicina</taxon>
        <taxon>Arionoidea</taxon>
        <taxon>Arionidae</taxon>
        <taxon>Arion</taxon>
    </lineage>
</organism>
<dbReference type="InterPro" id="IPR001878">
    <property type="entry name" value="Znf_CCHC"/>
</dbReference>
<keyword evidence="1" id="KW-0479">Metal-binding</keyword>
<dbReference type="GO" id="GO:0003676">
    <property type="term" value="F:nucleic acid binding"/>
    <property type="evidence" value="ECO:0007669"/>
    <property type="project" value="InterPro"/>
</dbReference>
<sequence length="76" mass="8501">NIFSTLANRECYYEFSEKNLTDGKGPALVCAYCDKEGHLKNECPEDELPEISPLSQLTPFHVKVLSETLNKVPADV</sequence>
<dbReference type="SMART" id="SM00343">
    <property type="entry name" value="ZnF_C2HC"/>
    <property type="match status" value="1"/>
</dbReference>
<name>A0A0B6YK43_9EUPU</name>
<reference evidence="3" key="1">
    <citation type="submission" date="2014-12" db="EMBL/GenBank/DDBJ databases">
        <title>Insight into the proteome of Arion vulgaris.</title>
        <authorList>
            <person name="Aradska J."/>
            <person name="Bulat T."/>
            <person name="Smidak R."/>
            <person name="Sarate P."/>
            <person name="Gangsoo J."/>
            <person name="Sialana F."/>
            <person name="Bilban M."/>
            <person name="Lubec G."/>
        </authorList>
    </citation>
    <scope>NUCLEOTIDE SEQUENCE</scope>
    <source>
        <tissue evidence="3">Skin</tissue>
    </source>
</reference>
<dbReference type="EMBL" id="HACG01009692">
    <property type="protein sequence ID" value="CEK56557.1"/>
    <property type="molecule type" value="Transcribed_RNA"/>
</dbReference>
<keyword evidence="1" id="KW-0863">Zinc-finger</keyword>
<feature type="domain" description="CCHC-type" evidence="2">
    <location>
        <begin position="30"/>
        <end position="45"/>
    </location>
</feature>
<evidence type="ECO:0000259" key="2">
    <source>
        <dbReference type="PROSITE" id="PS50158"/>
    </source>
</evidence>
<feature type="non-terminal residue" evidence="3">
    <location>
        <position position="1"/>
    </location>
</feature>
<dbReference type="AlphaFoldDB" id="A0A0B6YK43"/>
<evidence type="ECO:0000256" key="1">
    <source>
        <dbReference type="PROSITE-ProRule" id="PRU00047"/>
    </source>
</evidence>
<dbReference type="PROSITE" id="PS50158">
    <property type="entry name" value="ZF_CCHC"/>
    <property type="match status" value="1"/>
</dbReference>
<keyword evidence="1" id="KW-0862">Zinc</keyword>
<dbReference type="SUPFAM" id="SSF57756">
    <property type="entry name" value="Retrovirus zinc finger-like domains"/>
    <property type="match status" value="1"/>
</dbReference>
<feature type="non-terminal residue" evidence="3">
    <location>
        <position position="76"/>
    </location>
</feature>